<dbReference type="EMBL" id="AQHN01000067">
    <property type="protein sequence ID" value="ENN86549.1"/>
    <property type="molecule type" value="Genomic_DNA"/>
</dbReference>
<sequence length="244" mass="27351">MLIQLHGREVSTDIIRDISIAQLLVPDDAKRLIEASRKVVPFEHILVTGLDFEGYRTGTGTILATDFPAAYLASYFAEDLFTHDPMARMCITQRRRVTDEEAWATEQSDDADGRLRQLHDRYAIRNRIAVPLTRADRIYGSLVVTSEHRLTVGQEEYLSFIAEPLHSALSKRFIPEITKRLGLTKGELQCVELASRGLTSEEIAEETAYSVLTVNSYLKAVTKKLSCANRTEAVAEAIRRGLIG</sequence>
<proteinExistence type="predicted"/>
<dbReference type="PANTHER" id="PTHR44688:SF16">
    <property type="entry name" value="DNA-BINDING TRANSCRIPTIONAL ACTIVATOR DEVR_DOSR"/>
    <property type="match status" value="1"/>
</dbReference>
<dbReference type="InterPro" id="IPR036388">
    <property type="entry name" value="WH-like_DNA-bd_sf"/>
</dbReference>
<dbReference type="Pfam" id="PF03472">
    <property type="entry name" value="Autoind_bind"/>
    <property type="match status" value="1"/>
</dbReference>
<reference evidence="5 6" key="1">
    <citation type="journal article" date="2012" name="BMC Genomics">
        <title>Genomic basis of broad host range and environmental adaptability of Rhizobium tropici CIAT 899 and Rhizobium sp. PRF 81 which are used in inoculants for common bean (Phaseolus vulgaris L.).</title>
        <authorList>
            <person name="Ormeno-Orrillo E."/>
            <person name="Menna P."/>
            <person name="Almeida L.G."/>
            <person name="Ollero F.J."/>
            <person name="Nicolas M.F."/>
            <person name="Pains Rodrigues E."/>
            <person name="Shigueyoshi Nakatani A."/>
            <person name="Silva Batista J.S."/>
            <person name="Oliveira Chueire L.M."/>
            <person name="Souza R.C."/>
            <person name="Ribeiro Vasconcelos A.T."/>
            <person name="Megias M."/>
            <person name="Hungria M."/>
            <person name="Martinez-Romero E."/>
        </authorList>
    </citation>
    <scope>NUCLEOTIDE SEQUENCE [LARGE SCALE GENOMIC DNA]</scope>
    <source>
        <strain evidence="5 6">PRF 81</strain>
    </source>
</reference>
<dbReference type="Proteomes" id="UP000012429">
    <property type="component" value="Unassembled WGS sequence"/>
</dbReference>
<protein>
    <submittedName>
        <fullName evidence="5">Putative transcriptional regulator protein, LuxR family</fullName>
    </submittedName>
</protein>
<keyword evidence="3" id="KW-0804">Transcription</keyword>
<dbReference type="PROSITE" id="PS50043">
    <property type="entry name" value="HTH_LUXR_2"/>
    <property type="match status" value="1"/>
</dbReference>
<name>N6U1P2_9HYPH</name>
<dbReference type="PROSITE" id="PS00622">
    <property type="entry name" value="HTH_LUXR_1"/>
    <property type="match status" value="1"/>
</dbReference>
<dbReference type="STRING" id="363754.RHSP_64182"/>
<comment type="caution">
    <text evidence="5">The sequence shown here is derived from an EMBL/GenBank/DDBJ whole genome shotgun (WGS) entry which is preliminary data.</text>
</comment>
<dbReference type="InterPro" id="IPR036693">
    <property type="entry name" value="TF_LuxR_autoind-bd_dom_sf"/>
</dbReference>
<keyword evidence="1" id="KW-0805">Transcription regulation</keyword>
<dbReference type="AlphaFoldDB" id="N6U1P2"/>
<dbReference type="GO" id="GO:0006355">
    <property type="term" value="P:regulation of DNA-templated transcription"/>
    <property type="evidence" value="ECO:0007669"/>
    <property type="project" value="InterPro"/>
</dbReference>
<evidence type="ECO:0000313" key="6">
    <source>
        <dbReference type="Proteomes" id="UP000012429"/>
    </source>
</evidence>
<evidence type="ECO:0000313" key="5">
    <source>
        <dbReference type="EMBL" id="ENN86549.1"/>
    </source>
</evidence>
<keyword evidence="2" id="KW-0238">DNA-binding</keyword>
<dbReference type="GO" id="GO:0003677">
    <property type="term" value="F:DNA binding"/>
    <property type="evidence" value="ECO:0007669"/>
    <property type="project" value="UniProtKB-KW"/>
</dbReference>
<accession>N6U1P2</accession>
<dbReference type="PANTHER" id="PTHR44688">
    <property type="entry name" value="DNA-BINDING TRANSCRIPTIONAL ACTIVATOR DEVR_DOSR"/>
    <property type="match status" value="1"/>
</dbReference>
<dbReference type="Gene3D" id="3.30.450.80">
    <property type="entry name" value="Transcription factor LuxR-like, autoinducer-binding domain"/>
    <property type="match status" value="1"/>
</dbReference>
<dbReference type="Gene3D" id="1.10.10.10">
    <property type="entry name" value="Winged helix-like DNA-binding domain superfamily/Winged helix DNA-binding domain"/>
    <property type="match status" value="1"/>
</dbReference>
<evidence type="ECO:0000256" key="3">
    <source>
        <dbReference type="ARBA" id="ARBA00023163"/>
    </source>
</evidence>
<gene>
    <name evidence="5" type="ORF">RHSP_64182</name>
</gene>
<keyword evidence="6" id="KW-1185">Reference proteome</keyword>
<evidence type="ECO:0000256" key="2">
    <source>
        <dbReference type="ARBA" id="ARBA00023125"/>
    </source>
</evidence>
<dbReference type="SMART" id="SM00421">
    <property type="entry name" value="HTH_LUXR"/>
    <property type="match status" value="1"/>
</dbReference>
<dbReference type="Pfam" id="PF00196">
    <property type="entry name" value="GerE"/>
    <property type="match status" value="1"/>
</dbReference>
<dbReference type="SUPFAM" id="SSF75516">
    <property type="entry name" value="Pheromone-binding domain of LuxR-like quorum-sensing transcription factors"/>
    <property type="match status" value="1"/>
</dbReference>
<organism evidence="5 6">
    <name type="scientific">Rhizobium freirei PRF 81</name>
    <dbReference type="NCBI Taxonomy" id="363754"/>
    <lineage>
        <taxon>Bacteria</taxon>
        <taxon>Pseudomonadati</taxon>
        <taxon>Pseudomonadota</taxon>
        <taxon>Alphaproteobacteria</taxon>
        <taxon>Hyphomicrobiales</taxon>
        <taxon>Rhizobiaceae</taxon>
        <taxon>Rhizobium/Agrobacterium group</taxon>
        <taxon>Rhizobium</taxon>
    </lineage>
</organism>
<dbReference type="SUPFAM" id="SSF46894">
    <property type="entry name" value="C-terminal effector domain of the bipartite response regulators"/>
    <property type="match status" value="1"/>
</dbReference>
<dbReference type="InterPro" id="IPR016032">
    <property type="entry name" value="Sig_transdc_resp-reg_C-effctor"/>
</dbReference>
<dbReference type="PATRIC" id="fig|363754.4.peg.3823"/>
<dbReference type="InterPro" id="IPR005143">
    <property type="entry name" value="TF_LuxR_autoind-bd_dom"/>
</dbReference>
<dbReference type="CDD" id="cd06170">
    <property type="entry name" value="LuxR_C_like"/>
    <property type="match status" value="1"/>
</dbReference>
<dbReference type="InterPro" id="IPR000792">
    <property type="entry name" value="Tscrpt_reg_LuxR_C"/>
</dbReference>
<evidence type="ECO:0000259" key="4">
    <source>
        <dbReference type="PROSITE" id="PS50043"/>
    </source>
</evidence>
<dbReference type="OrthoDB" id="7170628at2"/>
<evidence type="ECO:0000256" key="1">
    <source>
        <dbReference type="ARBA" id="ARBA00023015"/>
    </source>
</evidence>
<dbReference type="RefSeq" id="WP_004120417.1">
    <property type="nucleotide sequence ID" value="NZ_AQHN01000067.1"/>
</dbReference>
<feature type="domain" description="HTH luxR-type" evidence="4">
    <location>
        <begin position="176"/>
        <end position="241"/>
    </location>
</feature>
<dbReference type="PRINTS" id="PR00038">
    <property type="entry name" value="HTHLUXR"/>
</dbReference>